<evidence type="ECO:0000313" key="3">
    <source>
        <dbReference type="Proteomes" id="UP000318405"/>
    </source>
</evidence>
<accession>A0A556AE75</accession>
<evidence type="ECO:0000313" key="2">
    <source>
        <dbReference type="EMBL" id="TSH91190.1"/>
    </source>
</evidence>
<comment type="caution">
    <text evidence="2">The sequence shown here is derived from an EMBL/GenBank/DDBJ whole genome shotgun (WGS) entry which is preliminary data.</text>
</comment>
<name>A0A556AE75_9BURK</name>
<proteinExistence type="predicted"/>
<reference evidence="2 3" key="1">
    <citation type="submission" date="2019-07" db="EMBL/GenBank/DDBJ databases">
        <title>Qingshengfaniella alkalisoli gen. nov., sp. nov., isolated from saline soil.</title>
        <authorList>
            <person name="Xu L."/>
            <person name="Huang X.-X."/>
            <person name="Sun J.-Q."/>
        </authorList>
    </citation>
    <scope>NUCLEOTIDE SEQUENCE [LARGE SCALE GENOMIC DNA]</scope>
    <source>
        <strain evidence="2 3">DSM 27279</strain>
    </source>
</reference>
<gene>
    <name evidence="2" type="ORF">FOZ76_18745</name>
</gene>
<organism evidence="2 3">
    <name type="scientific">Verticiella sediminum</name>
    <dbReference type="NCBI Taxonomy" id="1247510"/>
    <lineage>
        <taxon>Bacteria</taxon>
        <taxon>Pseudomonadati</taxon>
        <taxon>Pseudomonadota</taxon>
        <taxon>Betaproteobacteria</taxon>
        <taxon>Burkholderiales</taxon>
        <taxon>Alcaligenaceae</taxon>
        <taxon>Verticiella</taxon>
    </lineage>
</organism>
<dbReference type="Proteomes" id="UP000318405">
    <property type="component" value="Unassembled WGS sequence"/>
</dbReference>
<dbReference type="Pfam" id="PF14330">
    <property type="entry name" value="DUF4387"/>
    <property type="match status" value="1"/>
</dbReference>
<dbReference type="RefSeq" id="WP_143949815.1">
    <property type="nucleotide sequence ID" value="NZ_BAABMB010000008.1"/>
</dbReference>
<dbReference type="EMBL" id="VLTJ01000037">
    <property type="protein sequence ID" value="TSH91190.1"/>
    <property type="molecule type" value="Genomic_DNA"/>
</dbReference>
<dbReference type="AlphaFoldDB" id="A0A556AE75"/>
<evidence type="ECO:0000259" key="1">
    <source>
        <dbReference type="Pfam" id="PF14330"/>
    </source>
</evidence>
<protein>
    <submittedName>
        <fullName evidence="2">DUF4387 domain-containing protein</fullName>
    </submittedName>
</protein>
<dbReference type="OrthoDB" id="9796125at2"/>
<dbReference type="InterPro" id="IPR025496">
    <property type="entry name" value="DUF4387"/>
</dbReference>
<sequence length="100" mass="10551">MKLADLAQVVRSKNAGPTQLTLDIFFRDAAAWQRACASERLSPAGVAALYGLTAGQVERYLLPEILAIKLSLARTVCAGSPGDGDVYGAQQHAPLLGIEL</sequence>
<keyword evidence="3" id="KW-1185">Reference proteome</keyword>
<feature type="domain" description="DUF4387" evidence="1">
    <location>
        <begin position="3"/>
        <end position="98"/>
    </location>
</feature>